<comment type="caution">
    <text evidence="14">The sequence shown here is derived from an EMBL/GenBank/DDBJ whole genome shotgun (WGS) entry which is preliminary data.</text>
</comment>
<dbReference type="AlphaFoldDB" id="A0A2H0LXM4"/>
<evidence type="ECO:0000256" key="3">
    <source>
        <dbReference type="ARBA" id="ARBA00022676"/>
    </source>
</evidence>
<dbReference type="InterPro" id="IPR050979">
    <property type="entry name" value="LD-transpeptidase"/>
</dbReference>
<keyword evidence="5" id="KW-0378">Hydrolase</keyword>
<evidence type="ECO:0000256" key="1">
    <source>
        <dbReference type="ARBA" id="ARBA00004752"/>
    </source>
</evidence>
<dbReference type="InterPro" id="IPR019734">
    <property type="entry name" value="TPR_rpt"/>
</dbReference>
<keyword evidence="7 10" id="KW-0573">Peptidoglycan synthesis</keyword>
<feature type="active site" description="Nucleophile" evidence="10">
    <location>
        <position position="257"/>
    </location>
</feature>
<evidence type="ECO:0000256" key="5">
    <source>
        <dbReference type="ARBA" id="ARBA00022801"/>
    </source>
</evidence>
<dbReference type="PANTHER" id="PTHR30582:SF24">
    <property type="entry name" value="L,D-TRANSPEPTIDASE ERFK_SRFK-RELATED"/>
    <property type="match status" value="1"/>
</dbReference>
<dbReference type="InterPro" id="IPR018392">
    <property type="entry name" value="LysM"/>
</dbReference>
<dbReference type="SMART" id="SM00257">
    <property type="entry name" value="LysM"/>
    <property type="match status" value="1"/>
</dbReference>
<keyword evidence="9" id="KW-0802">TPR repeat</keyword>
<evidence type="ECO:0008006" key="16">
    <source>
        <dbReference type="Google" id="ProtNLM"/>
    </source>
</evidence>
<keyword evidence="6 10" id="KW-0133">Cell shape</keyword>
<protein>
    <recommendedName>
        <fullName evidence="16">LysM domain-containing protein</fullName>
    </recommendedName>
</protein>
<feature type="active site" description="Proton donor/acceptor" evidence="10">
    <location>
        <position position="241"/>
    </location>
</feature>
<dbReference type="Pfam" id="PF01476">
    <property type="entry name" value="LysM"/>
    <property type="match status" value="1"/>
</dbReference>
<dbReference type="InterPro" id="IPR005490">
    <property type="entry name" value="LD_TPept_cat_dom"/>
</dbReference>
<evidence type="ECO:0000259" key="12">
    <source>
        <dbReference type="PROSITE" id="PS51782"/>
    </source>
</evidence>
<dbReference type="PROSITE" id="PS51782">
    <property type="entry name" value="LYSM"/>
    <property type="match status" value="1"/>
</dbReference>
<evidence type="ECO:0000256" key="2">
    <source>
        <dbReference type="ARBA" id="ARBA00005992"/>
    </source>
</evidence>
<dbReference type="Proteomes" id="UP000229641">
    <property type="component" value="Unassembled WGS sequence"/>
</dbReference>
<feature type="repeat" description="TPR" evidence="9">
    <location>
        <begin position="49"/>
        <end position="82"/>
    </location>
</feature>
<sequence>MIRKLIIVFILIIFAAASFLVINKPKHRLRQEDSGSSGQEIDPGAVQPANKLFDLAKRYEAENEFALSRETYQKILRLHPDYPQIQEAQKHLEDVNLKIIFSPTLITAESQYYEVKPGDTLSKIAKKFDTTVELIKKINMLKSDLIRPGMNLKIWKGKFSALVDKSLNILMLKSNEAIVKTYIVATGKNNSTPVGTFKIINKLVDPVWFKPQVGAMVPADSPENILGSRWMGFDAAGYGIHGTTEPEALGSQVTQGCVRMKNEDVEELFSFLPQGTEVTIID</sequence>
<dbReference type="UniPathway" id="UPA00219"/>
<gene>
    <name evidence="14" type="ORF">COV72_04535</name>
</gene>
<evidence type="ECO:0000256" key="7">
    <source>
        <dbReference type="ARBA" id="ARBA00022984"/>
    </source>
</evidence>
<dbReference type="Gene3D" id="3.10.350.10">
    <property type="entry name" value="LysM domain"/>
    <property type="match status" value="1"/>
</dbReference>
<feature type="domain" description="LysM" evidence="12">
    <location>
        <begin position="111"/>
        <end position="154"/>
    </location>
</feature>
<keyword evidence="8 10" id="KW-0961">Cell wall biogenesis/degradation</keyword>
<dbReference type="GO" id="GO:0071972">
    <property type="term" value="F:peptidoglycan L,D-transpeptidase activity"/>
    <property type="evidence" value="ECO:0007669"/>
    <property type="project" value="TreeGrafter"/>
</dbReference>
<dbReference type="PROSITE" id="PS50005">
    <property type="entry name" value="TPR"/>
    <property type="match status" value="1"/>
</dbReference>
<dbReference type="SUPFAM" id="SSF54106">
    <property type="entry name" value="LysM domain"/>
    <property type="match status" value="1"/>
</dbReference>
<evidence type="ECO:0000256" key="8">
    <source>
        <dbReference type="ARBA" id="ARBA00023316"/>
    </source>
</evidence>
<dbReference type="EMBL" id="PCWA01000069">
    <property type="protein sequence ID" value="PIQ89158.1"/>
    <property type="molecule type" value="Genomic_DNA"/>
</dbReference>
<dbReference type="GO" id="GO:0018104">
    <property type="term" value="P:peptidoglycan-protein cross-linking"/>
    <property type="evidence" value="ECO:0007669"/>
    <property type="project" value="TreeGrafter"/>
</dbReference>
<keyword evidence="4" id="KW-0808">Transferase</keyword>
<feature type="domain" description="L,D-TPase catalytic" evidence="13">
    <location>
        <begin position="159"/>
        <end position="281"/>
    </location>
</feature>
<dbReference type="InterPro" id="IPR036779">
    <property type="entry name" value="LysM_dom_sf"/>
</dbReference>
<comment type="similarity">
    <text evidence="2">Belongs to the YkuD family.</text>
</comment>
<evidence type="ECO:0000313" key="15">
    <source>
        <dbReference type="Proteomes" id="UP000229641"/>
    </source>
</evidence>
<organism evidence="14 15">
    <name type="scientific">Candidatus Ghiorseimicrobium undicola</name>
    <dbReference type="NCBI Taxonomy" id="1974746"/>
    <lineage>
        <taxon>Bacteria</taxon>
        <taxon>Pseudomonadati</taxon>
        <taxon>Candidatus Omnitrophota</taxon>
        <taxon>Candidatus Ghiorseimicrobium</taxon>
    </lineage>
</organism>
<feature type="transmembrane region" description="Helical" evidence="11">
    <location>
        <begin position="6"/>
        <end position="22"/>
    </location>
</feature>
<keyword evidence="11" id="KW-1133">Transmembrane helix</keyword>
<dbReference type="GO" id="GO:0008360">
    <property type="term" value="P:regulation of cell shape"/>
    <property type="evidence" value="ECO:0007669"/>
    <property type="project" value="UniProtKB-UniRule"/>
</dbReference>
<dbReference type="PROSITE" id="PS52029">
    <property type="entry name" value="LD_TPASE"/>
    <property type="match status" value="1"/>
</dbReference>
<evidence type="ECO:0000256" key="6">
    <source>
        <dbReference type="ARBA" id="ARBA00022960"/>
    </source>
</evidence>
<dbReference type="SUPFAM" id="SSF141523">
    <property type="entry name" value="L,D-transpeptidase catalytic domain-like"/>
    <property type="match status" value="1"/>
</dbReference>
<comment type="pathway">
    <text evidence="1 10">Cell wall biogenesis; peptidoglycan biosynthesis.</text>
</comment>
<dbReference type="Pfam" id="PF03734">
    <property type="entry name" value="YkuD"/>
    <property type="match status" value="1"/>
</dbReference>
<dbReference type="InterPro" id="IPR038063">
    <property type="entry name" value="Transpep_catalytic_dom"/>
</dbReference>
<dbReference type="PANTHER" id="PTHR30582">
    <property type="entry name" value="L,D-TRANSPEPTIDASE"/>
    <property type="match status" value="1"/>
</dbReference>
<dbReference type="CDD" id="cd16913">
    <property type="entry name" value="YkuD_like"/>
    <property type="match status" value="1"/>
</dbReference>
<dbReference type="GO" id="GO:0071555">
    <property type="term" value="P:cell wall organization"/>
    <property type="evidence" value="ECO:0007669"/>
    <property type="project" value="UniProtKB-UniRule"/>
</dbReference>
<keyword evidence="3" id="KW-0328">Glycosyltransferase</keyword>
<dbReference type="GO" id="GO:0016757">
    <property type="term" value="F:glycosyltransferase activity"/>
    <property type="evidence" value="ECO:0007669"/>
    <property type="project" value="UniProtKB-KW"/>
</dbReference>
<reference evidence="14 15" key="1">
    <citation type="submission" date="2017-09" db="EMBL/GenBank/DDBJ databases">
        <title>Depth-based differentiation of microbial function through sediment-hosted aquifers and enrichment of novel symbionts in the deep terrestrial subsurface.</title>
        <authorList>
            <person name="Probst A.J."/>
            <person name="Ladd B."/>
            <person name="Jarett J.K."/>
            <person name="Geller-Mcgrath D.E."/>
            <person name="Sieber C.M."/>
            <person name="Emerson J.B."/>
            <person name="Anantharaman K."/>
            <person name="Thomas B.C."/>
            <person name="Malmstrom R."/>
            <person name="Stieglmeier M."/>
            <person name="Klingl A."/>
            <person name="Woyke T."/>
            <person name="Ryan C.M."/>
            <person name="Banfield J.F."/>
        </authorList>
    </citation>
    <scope>NUCLEOTIDE SEQUENCE [LARGE SCALE GENOMIC DNA]</scope>
    <source>
        <strain evidence="14">CG11_big_fil_rev_8_21_14_0_20_42_13</strain>
    </source>
</reference>
<name>A0A2H0LXM4_9BACT</name>
<evidence type="ECO:0000259" key="13">
    <source>
        <dbReference type="PROSITE" id="PS52029"/>
    </source>
</evidence>
<evidence type="ECO:0000256" key="4">
    <source>
        <dbReference type="ARBA" id="ARBA00022679"/>
    </source>
</evidence>
<dbReference type="Gene3D" id="2.40.440.10">
    <property type="entry name" value="L,D-transpeptidase catalytic domain-like"/>
    <property type="match status" value="1"/>
</dbReference>
<evidence type="ECO:0000313" key="14">
    <source>
        <dbReference type="EMBL" id="PIQ89158.1"/>
    </source>
</evidence>
<dbReference type="CDD" id="cd00118">
    <property type="entry name" value="LysM"/>
    <property type="match status" value="1"/>
</dbReference>
<accession>A0A2H0LXM4</accession>
<evidence type="ECO:0000256" key="10">
    <source>
        <dbReference type="PROSITE-ProRule" id="PRU01373"/>
    </source>
</evidence>
<dbReference type="GO" id="GO:0005576">
    <property type="term" value="C:extracellular region"/>
    <property type="evidence" value="ECO:0007669"/>
    <property type="project" value="TreeGrafter"/>
</dbReference>
<keyword evidence="11" id="KW-0812">Transmembrane</keyword>
<proteinExistence type="inferred from homology"/>
<keyword evidence="11" id="KW-0472">Membrane</keyword>
<evidence type="ECO:0000256" key="9">
    <source>
        <dbReference type="PROSITE-ProRule" id="PRU00339"/>
    </source>
</evidence>
<evidence type="ECO:0000256" key="11">
    <source>
        <dbReference type="SAM" id="Phobius"/>
    </source>
</evidence>